<comment type="catalytic activity">
    <reaction evidence="7">
        <text>a 1,2-diacyl-sn-glycero-3-phosphocholine + H2O = a 1-acyl-sn-glycero-3-phosphocholine + a fatty acid + H(+)</text>
        <dbReference type="Rhea" id="RHEA:15801"/>
        <dbReference type="ChEBI" id="CHEBI:15377"/>
        <dbReference type="ChEBI" id="CHEBI:15378"/>
        <dbReference type="ChEBI" id="CHEBI:28868"/>
        <dbReference type="ChEBI" id="CHEBI:57643"/>
        <dbReference type="ChEBI" id="CHEBI:58168"/>
        <dbReference type="EC" id="3.1.1.4"/>
    </reaction>
</comment>
<dbReference type="InterPro" id="IPR016090">
    <property type="entry name" value="PLA2-like_dom"/>
</dbReference>
<feature type="binding site" evidence="4">
    <location>
        <position position="73"/>
    </location>
    <ligand>
        <name>Ca(2+)</name>
        <dbReference type="ChEBI" id="CHEBI:29108"/>
    </ligand>
</feature>
<keyword evidence="11" id="KW-1185">Reference proteome</keyword>
<evidence type="ECO:0000256" key="8">
    <source>
        <dbReference type="SAM" id="MobiDB-lite"/>
    </source>
</evidence>
<feature type="binding site" evidence="4">
    <location>
        <position position="56"/>
    </location>
    <ligand>
        <name>Ca(2+)</name>
        <dbReference type="ChEBI" id="CHEBI:29108"/>
    </ligand>
</feature>
<dbReference type="InterPro" id="IPR001211">
    <property type="entry name" value="PLA2"/>
</dbReference>
<feature type="binding site" evidence="4">
    <location>
        <position position="54"/>
    </location>
    <ligand>
        <name>Ca(2+)</name>
        <dbReference type="ChEBI" id="CHEBI:29108"/>
    </ligand>
</feature>
<dbReference type="GO" id="GO:0005576">
    <property type="term" value="C:extracellular region"/>
    <property type="evidence" value="ECO:0007669"/>
    <property type="project" value="UniProtKB-SubCell"/>
</dbReference>
<evidence type="ECO:0000256" key="4">
    <source>
        <dbReference type="PIRSR" id="PIRSR601211-2"/>
    </source>
</evidence>
<evidence type="ECO:0000313" key="11">
    <source>
        <dbReference type="Proteomes" id="UP001620645"/>
    </source>
</evidence>
<dbReference type="PANTHER" id="PTHR11716">
    <property type="entry name" value="PHOSPHOLIPASE A2 FAMILY MEMBER"/>
    <property type="match status" value="1"/>
</dbReference>
<gene>
    <name evidence="10" type="ORF">niasHS_012328</name>
</gene>
<feature type="region of interest" description="Disordered" evidence="8">
    <location>
        <begin position="163"/>
        <end position="194"/>
    </location>
</feature>
<dbReference type="SMART" id="SM00085">
    <property type="entry name" value="PA2c"/>
    <property type="match status" value="1"/>
</dbReference>
<dbReference type="Gene3D" id="1.20.90.10">
    <property type="entry name" value="Phospholipase A2 domain"/>
    <property type="match status" value="1"/>
</dbReference>
<accession>A0ABD2IGM3</accession>
<dbReference type="PANTHER" id="PTHR11716:SF107">
    <property type="entry name" value="PHOSPHOLIPASE A2"/>
    <property type="match status" value="1"/>
</dbReference>
<dbReference type="InterPro" id="IPR036444">
    <property type="entry name" value="PLipase_A2_dom_sf"/>
</dbReference>
<protein>
    <recommendedName>
        <fullName evidence="7">Phospholipase A2</fullName>
        <ecNumber evidence="7">3.1.1.4</ecNumber>
    </recommendedName>
</protein>
<keyword evidence="7" id="KW-0443">Lipid metabolism</keyword>
<dbReference type="Proteomes" id="UP001620645">
    <property type="component" value="Unassembled WGS sequence"/>
</dbReference>
<dbReference type="Pfam" id="PF00068">
    <property type="entry name" value="Phospholip_A2_1"/>
    <property type="match status" value="1"/>
</dbReference>
<keyword evidence="7" id="KW-0732">Signal</keyword>
<dbReference type="GO" id="GO:0006629">
    <property type="term" value="P:lipid metabolic process"/>
    <property type="evidence" value="ECO:0007669"/>
    <property type="project" value="UniProtKB-KW"/>
</dbReference>
<evidence type="ECO:0000259" key="9">
    <source>
        <dbReference type="SMART" id="SM00085"/>
    </source>
</evidence>
<dbReference type="EMBL" id="JBICCN010000305">
    <property type="protein sequence ID" value="KAL3079319.1"/>
    <property type="molecule type" value="Genomic_DNA"/>
</dbReference>
<comment type="similarity">
    <text evidence="6">Belongs to the phospholipase A2 family.</text>
</comment>
<keyword evidence="4 7" id="KW-0106">Calcium</keyword>
<comment type="caution">
    <text evidence="10">The sequence shown here is derived from an EMBL/GenBank/DDBJ whole genome shotgun (WGS) entry which is preliminary data.</text>
</comment>
<comment type="subcellular location">
    <subcellularLocation>
        <location evidence="1 7">Secreted</location>
    </subcellularLocation>
</comment>
<keyword evidence="3 5" id="KW-1015">Disulfide bond</keyword>
<comment type="cofactor">
    <cofactor evidence="4">
        <name>Ca(2+)</name>
        <dbReference type="ChEBI" id="CHEBI:29108"/>
    </cofactor>
    <text evidence="4">Binds 1 Ca(2+) ion per subunit.</text>
</comment>
<keyword evidence="2 7" id="KW-0964">Secreted</keyword>
<dbReference type="PROSITE" id="PS00118">
    <property type="entry name" value="PA2_HIS"/>
    <property type="match status" value="1"/>
</dbReference>
<feature type="disulfide bond" evidence="5">
    <location>
        <begin position="53"/>
        <end position="69"/>
    </location>
</feature>
<dbReference type="PRINTS" id="PR00389">
    <property type="entry name" value="PHPHLIPASEA2"/>
</dbReference>
<name>A0ABD2IGM3_HETSC</name>
<dbReference type="SUPFAM" id="SSF48619">
    <property type="entry name" value="Phospholipase A2, PLA2"/>
    <property type="match status" value="1"/>
</dbReference>
<dbReference type="AlphaFoldDB" id="A0ABD2IGM3"/>
<dbReference type="GO" id="GO:0004623">
    <property type="term" value="F:phospholipase A2 activity"/>
    <property type="evidence" value="ECO:0007669"/>
    <property type="project" value="UniProtKB-EC"/>
</dbReference>
<evidence type="ECO:0000256" key="2">
    <source>
        <dbReference type="ARBA" id="ARBA00022525"/>
    </source>
</evidence>
<dbReference type="InterPro" id="IPR033113">
    <property type="entry name" value="PLA2_histidine"/>
</dbReference>
<sequence length="194" mass="22249">MGHLFFLFLLLVALFRFHFANSSIESLASVIRCATGLDYFRMFDTYNSYGCWCGVGGSGETVDEIDKCCQTHDKCWASSTCSWFQKYFGPTYKFKCLDKSRHQTTLKKRSSEKHRKKKDQSEETVKGVPQCVWDEEFDICAMQLCSCDRSFAECLAKLPVPSAKRECDGQWRPVEDEKPTEKHKGTKSIDKAAK</sequence>
<evidence type="ECO:0000256" key="1">
    <source>
        <dbReference type="ARBA" id="ARBA00004613"/>
    </source>
</evidence>
<organism evidence="10 11">
    <name type="scientific">Heterodera schachtii</name>
    <name type="common">Sugarbeet cyst nematode worm</name>
    <name type="synonym">Tylenchus schachtii</name>
    <dbReference type="NCBI Taxonomy" id="97005"/>
    <lineage>
        <taxon>Eukaryota</taxon>
        <taxon>Metazoa</taxon>
        <taxon>Ecdysozoa</taxon>
        <taxon>Nematoda</taxon>
        <taxon>Chromadorea</taxon>
        <taxon>Rhabditida</taxon>
        <taxon>Tylenchina</taxon>
        <taxon>Tylenchomorpha</taxon>
        <taxon>Tylenchoidea</taxon>
        <taxon>Heteroderidae</taxon>
        <taxon>Heteroderinae</taxon>
        <taxon>Heterodera</taxon>
    </lineage>
</organism>
<feature type="signal peptide" evidence="7">
    <location>
        <begin position="1"/>
        <end position="22"/>
    </location>
</feature>
<evidence type="ECO:0000256" key="5">
    <source>
        <dbReference type="PIRSR" id="PIRSR601211-3"/>
    </source>
</evidence>
<dbReference type="EC" id="3.1.1.4" evidence="7"/>
<reference evidence="10 11" key="1">
    <citation type="submission" date="2024-10" db="EMBL/GenBank/DDBJ databases">
        <authorList>
            <person name="Kim D."/>
        </authorList>
    </citation>
    <scope>NUCLEOTIDE SEQUENCE [LARGE SCALE GENOMIC DNA]</scope>
    <source>
        <strain evidence="10">Taebaek</strain>
    </source>
</reference>
<feature type="domain" description="Phospholipase A2-like central" evidence="9">
    <location>
        <begin position="23"/>
        <end position="168"/>
    </location>
</feature>
<keyword evidence="7" id="KW-0378">Hydrolase</keyword>
<keyword evidence="4" id="KW-0479">Metal-binding</keyword>
<evidence type="ECO:0000256" key="3">
    <source>
        <dbReference type="ARBA" id="ARBA00023157"/>
    </source>
</evidence>
<dbReference type="CDD" id="cd00125">
    <property type="entry name" value="PLA2c"/>
    <property type="match status" value="1"/>
</dbReference>
<proteinExistence type="inferred from homology"/>
<evidence type="ECO:0000313" key="10">
    <source>
        <dbReference type="EMBL" id="KAL3079319.1"/>
    </source>
</evidence>
<evidence type="ECO:0000256" key="6">
    <source>
        <dbReference type="RuleBase" id="RU003654"/>
    </source>
</evidence>
<evidence type="ECO:0000256" key="7">
    <source>
        <dbReference type="RuleBase" id="RU361236"/>
    </source>
</evidence>
<feature type="chain" id="PRO_5044535548" description="Phospholipase A2" evidence="7">
    <location>
        <begin position="23"/>
        <end position="194"/>
    </location>
</feature>